<gene>
    <name evidence="1" type="ORF">EBB59_02405</name>
</gene>
<dbReference type="AlphaFoldDB" id="A0A3M2I5N5"/>
<dbReference type="RefSeq" id="WP_122100539.1">
    <property type="nucleotide sequence ID" value="NZ_RFLY01000002.1"/>
</dbReference>
<keyword evidence="2" id="KW-1185">Reference proteome</keyword>
<dbReference type="OrthoDB" id="5956546at2"/>
<protein>
    <submittedName>
        <fullName evidence="1">Uncharacterized protein</fullName>
    </submittedName>
</protein>
<name>A0A3M2I5N5_9GAMM</name>
<dbReference type="EMBL" id="RFLY01000002">
    <property type="protein sequence ID" value="RMH94542.1"/>
    <property type="molecule type" value="Genomic_DNA"/>
</dbReference>
<evidence type="ECO:0000313" key="2">
    <source>
        <dbReference type="Proteomes" id="UP000275012"/>
    </source>
</evidence>
<sequence length="149" mass="15204">MIETKNALPGGKPWAGKSGAGVKVTVAGAPLPDVATSAAPDAAAPAKAGPPAIPPPEDGYAVYLFPAAVEALGGIVQPYLSHPGGEPCLQCREVDTGGVLIEMTLAIENPEGGPLEVELMLPANMVRMIVTLKHDGRFGFGRKAEVALL</sequence>
<evidence type="ECO:0000313" key="1">
    <source>
        <dbReference type="EMBL" id="RMH94542.1"/>
    </source>
</evidence>
<proteinExistence type="predicted"/>
<comment type="caution">
    <text evidence="1">The sequence shown here is derived from an EMBL/GenBank/DDBJ whole genome shotgun (WGS) entry which is preliminary data.</text>
</comment>
<reference evidence="1 2" key="1">
    <citation type="submission" date="2018-10" db="EMBL/GenBank/DDBJ databases">
        <title>Proposal of Lysobacter pythonis sp. nov. isolated from royal pythons (Python regius).</title>
        <authorList>
            <person name="Hans-Juergen B."/>
            <person name="Huptas C."/>
            <person name="Sandra B."/>
            <person name="Igor L."/>
            <person name="Joachim S."/>
            <person name="Siegfried S."/>
            <person name="Mareike W."/>
            <person name="Peter K."/>
        </authorList>
    </citation>
    <scope>NUCLEOTIDE SEQUENCE [LARGE SCALE GENOMIC DNA]</scope>
    <source>
        <strain evidence="1 2">4284/11</strain>
    </source>
</reference>
<dbReference type="Proteomes" id="UP000275012">
    <property type="component" value="Unassembled WGS sequence"/>
</dbReference>
<organism evidence="1 2">
    <name type="scientific">Solilutibacter pythonis</name>
    <dbReference type="NCBI Taxonomy" id="2483112"/>
    <lineage>
        <taxon>Bacteria</taxon>
        <taxon>Pseudomonadati</taxon>
        <taxon>Pseudomonadota</taxon>
        <taxon>Gammaproteobacteria</taxon>
        <taxon>Lysobacterales</taxon>
        <taxon>Lysobacteraceae</taxon>
        <taxon>Solilutibacter</taxon>
    </lineage>
</organism>
<accession>A0A3M2I5N5</accession>